<gene>
    <name evidence="1" type="ORF">CEPID_06025</name>
</gene>
<dbReference type="EMBL" id="CP011541">
    <property type="protein sequence ID" value="AKK03066.1"/>
    <property type="molecule type" value="Genomic_DNA"/>
</dbReference>
<dbReference type="Proteomes" id="UP000035368">
    <property type="component" value="Chromosome"/>
</dbReference>
<sequence>MAQNSHVASRQVTTSAPHAGLRFLGGLAVLAGVAAVAGCAVSNADTLTTPHRGGSIFSSVAGTTTSDVTSTFPSSTTSQVVRGDLPALQDGTTGGNLAALSPNAQWTLNVQDALPGLRLGPLYGATDTDPIQIGDVIVVGLHSSVLNSAGSAAFSMTDGSLLWQDRSLECQAVDLGGALPCRQNKGQWAPFNPSTATFGEAINPGFAPEAFGFADGILYSARSTGAGELQVAAGTVAQPAASWTVTVPRTAEATVAGTASNITVAADAVDVQLGAATIELTKNGQPLTELAQLADDAKLPGVHVEKQVGDLVISNDMAGLITARRGAEVLWSVPGVFANDEVVTDGRALTFVSGTDTGNKLTTISLATGELLQQRDIVALNSQPKKIQSAASGIFHVDGQFSTISYYRA</sequence>
<dbReference type="AlphaFoldDB" id="A0A0G3GPB5"/>
<dbReference type="RefSeq" id="WP_047240150.1">
    <property type="nucleotide sequence ID" value="NZ_CP011541.1"/>
</dbReference>
<evidence type="ECO:0000313" key="2">
    <source>
        <dbReference type="Proteomes" id="UP000035368"/>
    </source>
</evidence>
<dbReference type="KEGG" id="cei:CEPID_06025"/>
<keyword evidence="2" id="KW-1185">Reference proteome</keyword>
<accession>A0A0G3GPB5</accession>
<dbReference type="PATRIC" id="fig|1050174.4.peg.1218"/>
<protein>
    <submittedName>
        <fullName evidence="1">Uncharacterized protein</fullName>
    </submittedName>
</protein>
<evidence type="ECO:0000313" key="1">
    <source>
        <dbReference type="EMBL" id="AKK03066.1"/>
    </source>
</evidence>
<name>A0A0G3GPB5_9CORY</name>
<organism evidence="1 2">
    <name type="scientific">Corynebacterium epidermidicanis</name>
    <dbReference type="NCBI Taxonomy" id="1050174"/>
    <lineage>
        <taxon>Bacteria</taxon>
        <taxon>Bacillati</taxon>
        <taxon>Actinomycetota</taxon>
        <taxon>Actinomycetes</taxon>
        <taxon>Mycobacteriales</taxon>
        <taxon>Corynebacteriaceae</taxon>
        <taxon>Corynebacterium</taxon>
    </lineage>
</organism>
<proteinExistence type="predicted"/>
<reference evidence="1 2" key="1">
    <citation type="submission" date="2015-05" db="EMBL/GenBank/DDBJ databases">
        <title>Complete genome sequence of Corynebacterium epidermidicanis DSM 45586, isolated from the skin of a dog suffering from pruritus.</title>
        <authorList>
            <person name="Ruckert C."/>
            <person name="Albersmeier A."/>
            <person name="Winkler A."/>
            <person name="Tauch A."/>
        </authorList>
    </citation>
    <scope>NUCLEOTIDE SEQUENCE [LARGE SCALE GENOMIC DNA]</scope>
    <source>
        <strain evidence="1 2">DSM 45586</strain>
    </source>
</reference>